<accession>G3I681</accession>
<keyword evidence="6" id="KW-1133">Transmembrane helix</keyword>
<sequence>MKGFFLIWDMSHLMLQLHVGIAFYVLFRWCHADPPDAPSKVTCVIYEHSGNMICTWNTGKPTYIDTKYVVHVRSLETEEEQQYLASSHVNISTDSLQGGKKYLVWVQAVNALGVEDSPQLQVYLDDIVIPSVPVISRAESVNATVPKTIIYWDSKTMVENAFCEMRYKATRNQTWNEESVFGYNNAGEQALYVDPVLTEVSEVTPLEHKPTGLLETRDCALTTLSTSSSVVYIPDLNTGYKPQVSNLPLGGSHFISKDERESTTLEDADGHFARLKTYPGFAFSASSMTLLSKTLILDELSLILNQGEFNPLDIQNSRQEETNMILESNTPSETIPEQTLLSDEFVSCLAIGNEDLPSINSYFPQNILESQFNGISLLQK</sequence>
<dbReference type="PANTHER" id="PTHR48423:SF2">
    <property type="entry name" value="INTERLEUKIN-12 RECEPTOR SUBUNIT BETA-2"/>
    <property type="match status" value="1"/>
</dbReference>
<evidence type="ECO:0000256" key="5">
    <source>
        <dbReference type="ARBA" id="ARBA00022737"/>
    </source>
</evidence>
<reference evidence="13" key="1">
    <citation type="journal article" date="2011" name="Nat. Biotechnol.">
        <title>The genomic sequence of the Chinese hamster ovary (CHO)-K1 cell line.</title>
        <authorList>
            <person name="Xu X."/>
            <person name="Nagarajan H."/>
            <person name="Lewis N.E."/>
            <person name="Pan S."/>
            <person name="Cai Z."/>
            <person name="Liu X."/>
            <person name="Chen W."/>
            <person name="Xie M."/>
            <person name="Wang W."/>
            <person name="Hammond S."/>
            <person name="Andersen M.R."/>
            <person name="Neff N."/>
            <person name="Passarelli B."/>
            <person name="Koh W."/>
            <person name="Fan H.C."/>
            <person name="Wang J."/>
            <person name="Gui Y."/>
            <person name="Lee K.H."/>
            <person name="Betenbaugh M.J."/>
            <person name="Quake S.R."/>
            <person name="Famili I."/>
            <person name="Palsson B.O."/>
            <person name="Wang J."/>
        </authorList>
    </citation>
    <scope>NUCLEOTIDE SEQUENCE [LARGE SCALE GENOMIC DNA]</scope>
    <source>
        <strain evidence="13">CHO K1 cell line</strain>
    </source>
</reference>
<evidence type="ECO:0000259" key="11">
    <source>
        <dbReference type="PROSITE" id="PS50853"/>
    </source>
</evidence>
<name>G3I681_CRIGR</name>
<evidence type="ECO:0000313" key="13">
    <source>
        <dbReference type="Proteomes" id="UP000001075"/>
    </source>
</evidence>
<evidence type="ECO:0000256" key="10">
    <source>
        <dbReference type="SAM" id="SignalP"/>
    </source>
</evidence>
<dbReference type="FunCoup" id="G3I681">
    <property type="interactions" value="245"/>
</dbReference>
<keyword evidence="9" id="KW-0325">Glycoprotein</keyword>
<evidence type="ECO:0000256" key="4">
    <source>
        <dbReference type="ARBA" id="ARBA00022729"/>
    </source>
</evidence>
<dbReference type="AlphaFoldDB" id="G3I681"/>
<keyword evidence="7" id="KW-0472">Membrane</keyword>
<feature type="chain" id="PRO_5003444994" evidence="10">
    <location>
        <begin position="33"/>
        <end position="380"/>
    </location>
</feature>
<gene>
    <name evidence="12" type="ORF">I79_018993</name>
</gene>
<dbReference type="InterPro" id="IPR003961">
    <property type="entry name" value="FN3_dom"/>
</dbReference>
<protein>
    <submittedName>
        <fullName evidence="12">Interleukin-23 receptor</fullName>
    </submittedName>
</protein>
<comment type="subcellular location">
    <subcellularLocation>
        <location evidence="1">Membrane</location>
        <topology evidence="1">Single-pass type I membrane protein</topology>
    </subcellularLocation>
</comment>
<evidence type="ECO:0000313" key="12">
    <source>
        <dbReference type="EMBL" id="EGV93260.1"/>
    </source>
</evidence>
<evidence type="ECO:0000256" key="1">
    <source>
        <dbReference type="ARBA" id="ARBA00004479"/>
    </source>
</evidence>
<dbReference type="Gene3D" id="2.60.40.10">
    <property type="entry name" value="Immunoglobulins"/>
    <property type="match status" value="1"/>
</dbReference>
<dbReference type="STRING" id="10029.G3I681"/>
<evidence type="ECO:0000256" key="7">
    <source>
        <dbReference type="ARBA" id="ARBA00023136"/>
    </source>
</evidence>
<dbReference type="EMBL" id="JH001346">
    <property type="protein sequence ID" value="EGV93260.1"/>
    <property type="molecule type" value="Genomic_DNA"/>
</dbReference>
<dbReference type="SUPFAM" id="SSF49265">
    <property type="entry name" value="Fibronectin type III"/>
    <property type="match status" value="1"/>
</dbReference>
<dbReference type="CDD" id="cd00063">
    <property type="entry name" value="FN3"/>
    <property type="match status" value="1"/>
</dbReference>
<feature type="signal peptide" evidence="10">
    <location>
        <begin position="1"/>
        <end position="32"/>
    </location>
</feature>
<dbReference type="InterPro" id="IPR052672">
    <property type="entry name" value="Type1_Cytokine_Rcpt_Type2"/>
</dbReference>
<evidence type="ECO:0000256" key="6">
    <source>
        <dbReference type="ARBA" id="ARBA00022989"/>
    </source>
</evidence>
<keyword evidence="8 12" id="KW-0675">Receptor</keyword>
<organism evidence="12 13">
    <name type="scientific">Cricetulus griseus</name>
    <name type="common">Chinese hamster</name>
    <name type="synonym">Cricetulus barabensis griseus</name>
    <dbReference type="NCBI Taxonomy" id="10029"/>
    <lineage>
        <taxon>Eukaryota</taxon>
        <taxon>Metazoa</taxon>
        <taxon>Chordata</taxon>
        <taxon>Craniata</taxon>
        <taxon>Vertebrata</taxon>
        <taxon>Euteleostomi</taxon>
        <taxon>Mammalia</taxon>
        <taxon>Eutheria</taxon>
        <taxon>Euarchontoglires</taxon>
        <taxon>Glires</taxon>
        <taxon>Rodentia</taxon>
        <taxon>Myomorpha</taxon>
        <taxon>Muroidea</taxon>
        <taxon>Cricetidae</taxon>
        <taxon>Cricetinae</taxon>
        <taxon>Cricetulus</taxon>
    </lineage>
</organism>
<dbReference type="InParanoid" id="G3I681"/>
<dbReference type="InterPro" id="IPR013783">
    <property type="entry name" value="Ig-like_fold"/>
</dbReference>
<evidence type="ECO:0000256" key="8">
    <source>
        <dbReference type="ARBA" id="ARBA00023170"/>
    </source>
</evidence>
<dbReference type="FunFam" id="2.60.40.10:FF:001392">
    <property type="entry name" value="Interleukin 23 receptor"/>
    <property type="match status" value="1"/>
</dbReference>
<keyword evidence="5" id="KW-0677">Repeat</keyword>
<dbReference type="GO" id="GO:0005886">
    <property type="term" value="C:plasma membrane"/>
    <property type="evidence" value="ECO:0007669"/>
    <property type="project" value="UniProtKB-ARBA"/>
</dbReference>
<proteinExistence type="inferred from homology"/>
<evidence type="ECO:0000256" key="2">
    <source>
        <dbReference type="ARBA" id="ARBA00008921"/>
    </source>
</evidence>
<dbReference type="Proteomes" id="UP000001075">
    <property type="component" value="Unassembled WGS sequence"/>
</dbReference>
<keyword evidence="3" id="KW-0812">Transmembrane</keyword>
<dbReference type="InterPro" id="IPR036116">
    <property type="entry name" value="FN3_sf"/>
</dbReference>
<keyword evidence="4 10" id="KW-0732">Signal</keyword>
<dbReference type="PROSITE" id="PS50853">
    <property type="entry name" value="FN3"/>
    <property type="match status" value="1"/>
</dbReference>
<dbReference type="PANTHER" id="PTHR48423">
    <property type="entry name" value="INTERLEUKIN-27 RECEPTOR SUBUNIT ALPHA"/>
    <property type="match status" value="1"/>
</dbReference>
<dbReference type="eggNOG" id="ENOG502QUIH">
    <property type="taxonomic scope" value="Eukaryota"/>
</dbReference>
<evidence type="ECO:0000256" key="3">
    <source>
        <dbReference type="ARBA" id="ARBA00022692"/>
    </source>
</evidence>
<evidence type="ECO:0000256" key="9">
    <source>
        <dbReference type="ARBA" id="ARBA00023180"/>
    </source>
</evidence>
<feature type="domain" description="Fibronectin type-III" evidence="11">
    <location>
        <begin position="37"/>
        <end position="132"/>
    </location>
</feature>
<comment type="similarity">
    <text evidence="2">Belongs to the type I cytokine receptor family. Type 2 subfamily.</text>
</comment>